<protein>
    <submittedName>
        <fullName evidence="1">Uncharacterized protein</fullName>
    </submittedName>
</protein>
<dbReference type="Proteomes" id="UP000712600">
    <property type="component" value="Unassembled WGS sequence"/>
</dbReference>
<name>A0A8S9NQS0_BRACR</name>
<comment type="caution">
    <text evidence="1">The sequence shown here is derived from an EMBL/GenBank/DDBJ whole genome shotgun (WGS) entry which is preliminary data.</text>
</comment>
<evidence type="ECO:0000313" key="2">
    <source>
        <dbReference type="Proteomes" id="UP000712600"/>
    </source>
</evidence>
<organism evidence="1 2">
    <name type="scientific">Brassica cretica</name>
    <name type="common">Mustard</name>
    <dbReference type="NCBI Taxonomy" id="69181"/>
    <lineage>
        <taxon>Eukaryota</taxon>
        <taxon>Viridiplantae</taxon>
        <taxon>Streptophyta</taxon>
        <taxon>Embryophyta</taxon>
        <taxon>Tracheophyta</taxon>
        <taxon>Spermatophyta</taxon>
        <taxon>Magnoliopsida</taxon>
        <taxon>eudicotyledons</taxon>
        <taxon>Gunneridae</taxon>
        <taxon>Pentapetalae</taxon>
        <taxon>rosids</taxon>
        <taxon>malvids</taxon>
        <taxon>Brassicales</taxon>
        <taxon>Brassicaceae</taxon>
        <taxon>Brassiceae</taxon>
        <taxon>Brassica</taxon>
    </lineage>
</organism>
<accession>A0A8S9NQS0</accession>
<proteinExistence type="predicted"/>
<reference evidence="1" key="1">
    <citation type="submission" date="2019-12" db="EMBL/GenBank/DDBJ databases">
        <title>Genome sequencing and annotation of Brassica cretica.</title>
        <authorList>
            <person name="Studholme D.J."/>
            <person name="Sarris P."/>
        </authorList>
    </citation>
    <scope>NUCLEOTIDE SEQUENCE</scope>
    <source>
        <strain evidence="1">PFS-109/04</strain>
        <tissue evidence="1">Leaf</tissue>
    </source>
</reference>
<evidence type="ECO:0000313" key="1">
    <source>
        <dbReference type="EMBL" id="KAF3505869.1"/>
    </source>
</evidence>
<dbReference type="AlphaFoldDB" id="A0A8S9NQS0"/>
<dbReference type="EMBL" id="QGKX02001521">
    <property type="protein sequence ID" value="KAF3505869.1"/>
    <property type="molecule type" value="Genomic_DNA"/>
</dbReference>
<sequence>MRLWYASELDLELADSTVLKGVAIRPSEWKKEVCKHTLLPIYFPLWLISPDVAARAVRSFGVVVRKAAVCLKQGFSERDFRDTDWIYLDLSVVRCWVLFVRR</sequence>
<gene>
    <name evidence="1" type="ORF">F2Q69_00008412</name>
</gene>